<dbReference type="PROSITE" id="PS51208">
    <property type="entry name" value="AUTOTRANSPORTER"/>
    <property type="match status" value="1"/>
</dbReference>
<dbReference type="KEGG" id="dma:DMR_24160"/>
<dbReference type="InterPro" id="IPR005546">
    <property type="entry name" value="Autotransporte_beta"/>
</dbReference>
<dbReference type="SMART" id="SM00869">
    <property type="entry name" value="Autotransporter"/>
    <property type="match status" value="1"/>
</dbReference>
<feature type="domain" description="Autotransporter" evidence="1">
    <location>
        <begin position="167"/>
        <end position="402"/>
    </location>
</feature>
<keyword evidence="3" id="KW-1185">Reference proteome</keyword>
<protein>
    <recommendedName>
        <fullName evidence="1">Autotransporter domain-containing protein</fullName>
    </recommendedName>
</protein>
<proteinExistence type="predicted"/>
<dbReference type="HOGENOM" id="CLU_684623_0_0_7"/>
<gene>
    <name evidence="2" type="ordered locus">DMR_24160</name>
</gene>
<dbReference type="InterPro" id="IPR036709">
    <property type="entry name" value="Autotransporte_beta_dom_sf"/>
</dbReference>
<dbReference type="STRING" id="573370.DMR_24160"/>
<evidence type="ECO:0000259" key="1">
    <source>
        <dbReference type="PROSITE" id="PS51208"/>
    </source>
</evidence>
<evidence type="ECO:0000313" key="2">
    <source>
        <dbReference type="EMBL" id="BAH75907.1"/>
    </source>
</evidence>
<dbReference type="SUPFAM" id="SSF103515">
    <property type="entry name" value="Autotransporter"/>
    <property type="match status" value="1"/>
</dbReference>
<name>C4XTB0_SOLM1</name>
<dbReference type="EMBL" id="AP010904">
    <property type="protein sequence ID" value="BAH75907.1"/>
    <property type="molecule type" value="Genomic_DNA"/>
</dbReference>
<dbReference type="Gene3D" id="2.40.128.130">
    <property type="entry name" value="Autotransporter beta-domain"/>
    <property type="match status" value="1"/>
</dbReference>
<dbReference type="Proteomes" id="UP000009071">
    <property type="component" value="Chromosome"/>
</dbReference>
<reference evidence="2 3" key="1">
    <citation type="journal article" date="2009" name="Genome Res.">
        <title>Whole genome sequence of Desulfovibrio magneticus strain RS-1 revealed common gene clusters in magnetotactic bacteria.</title>
        <authorList>
            <person name="Nakazawa H."/>
            <person name="Arakaki A."/>
            <person name="Narita-Yamada S."/>
            <person name="Yashiro I."/>
            <person name="Jinno K."/>
            <person name="Aoki N."/>
            <person name="Tsuruyama A."/>
            <person name="Okamura Y."/>
            <person name="Tanikawa S."/>
            <person name="Fujita N."/>
            <person name="Takeyama H."/>
            <person name="Matsunaga T."/>
        </authorList>
    </citation>
    <scope>NUCLEOTIDE SEQUENCE [LARGE SCALE GENOMIC DNA]</scope>
    <source>
        <strain evidence="3">ATCC 700980 / DSM 13731 / RS-1</strain>
    </source>
</reference>
<accession>C4XTB0</accession>
<dbReference type="Pfam" id="PF03797">
    <property type="entry name" value="Autotransporter"/>
    <property type="match status" value="1"/>
</dbReference>
<organism evidence="2 3">
    <name type="scientific">Solidesulfovibrio magneticus (strain ATCC 700980 / DSM 13731 / RS-1)</name>
    <name type="common">Desulfovibrio magneticus</name>
    <dbReference type="NCBI Taxonomy" id="573370"/>
    <lineage>
        <taxon>Bacteria</taxon>
        <taxon>Pseudomonadati</taxon>
        <taxon>Thermodesulfobacteriota</taxon>
        <taxon>Desulfovibrionia</taxon>
        <taxon>Desulfovibrionales</taxon>
        <taxon>Desulfovibrionaceae</taxon>
        <taxon>Solidesulfovibrio</taxon>
    </lineage>
</organism>
<evidence type="ECO:0000313" key="3">
    <source>
        <dbReference type="Proteomes" id="UP000009071"/>
    </source>
</evidence>
<sequence>MPLGPTPSWLVVSACPARICMRHLALVLVLVLMPLPGLALAANELGYAVRTGDYRAETNSLNGWTYTTTFGTAYTRVSDPTFQALSYDSSGRVASYVIAGETRYVYYGDDTASQIRDKAASVALQQAGNGFNLLASQRAIDRTIFDRLFATLIATRLGAKGLAAGDDTPASMAVWADGSYTMQGSSQTGSQHASNQYIALAGLDYTVSDRLTLGFGAGFNQNFTDYHAGKASSQRDDYFIFNPYAGFTLWDRLCLGLQAGLKYGRTTLSGSQSGDYQSLTTSAGGFLTYAFIRDRLMFTPVVGYSYSYRNPYADGVEATAVGMAKAGGRLTYQFEKVLPYIDLAYNYDTVGQIGGQRSDMLATVGLDFMPTNTFSIGLFASNTFFRGKEYCTTFDLNLRYTF</sequence>
<dbReference type="AlphaFoldDB" id="C4XTB0"/>